<reference evidence="2 3" key="1">
    <citation type="submission" date="2024-09" db="EMBL/GenBank/DDBJ databases">
        <authorList>
            <person name="Sun Q."/>
            <person name="Mori K."/>
        </authorList>
    </citation>
    <scope>NUCLEOTIDE SEQUENCE [LARGE SCALE GENOMIC DNA]</scope>
    <source>
        <strain evidence="2 3">NCAIM B.02610</strain>
    </source>
</reference>
<accession>A0ABV6KJ09</accession>
<comment type="caution">
    <text evidence="2">The sequence shown here is derived from an EMBL/GenBank/DDBJ whole genome shotgun (WGS) entry which is preliminary data.</text>
</comment>
<evidence type="ECO:0000259" key="1">
    <source>
        <dbReference type="Pfam" id="PF22819"/>
    </source>
</evidence>
<dbReference type="Pfam" id="PF22819">
    <property type="entry name" value="TcaA_5th"/>
    <property type="match status" value="1"/>
</dbReference>
<dbReference type="InterPro" id="IPR054528">
    <property type="entry name" value="TcaA_5th"/>
</dbReference>
<name>A0ABV6KJ09_9BACI</name>
<proteinExistence type="predicted"/>
<sequence length="148" mass="17359">MRKICFIVMFVFFLSACSSEPEHLTLIEGEKEEEIATFLHRYKENMIQSVNSGDFNNLEPYLITNNSYYHSLRRYTSDLHSEGTTKELDKFDVKAVYEDEIGELHVDVDESVTLYEYGQEKSIDRSLRFELVRGANDSIRIVTIKERK</sequence>
<dbReference type="PROSITE" id="PS51257">
    <property type="entry name" value="PROKAR_LIPOPROTEIN"/>
    <property type="match status" value="1"/>
</dbReference>
<protein>
    <recommendedName>
        <fullName evidence="1">TcaA protein NTF2-like domain-containing protein</fullName>
    </recommendedName>
</protein>
<keyword evidence="3" id="KW-1185">Reference proteome</keyword>
<dbReference type="RefSeq" id="WP_335961020.1">
    <property type="nucleotide sequence ID" value="NZ_JAXBLX010000013.1"/>
</dbReference>
<gene>
    <name evidence="2" type="ORF">ACFFHM_21775</name>
</gene>
<evidence type="ECO:0000313" key="2">
    <source>
        <dbReference type="EMBL" id="MFC0473045.1"/>
    </source>
</evidence>
<dbReference type="EMBL" id="JBHLUX010000091">
    <property type="protein sequence ID" value="MFC0473045.1"/>
    <property type="molecule type" value="Genomic_DNA"/>
</dbReference>
<evidence type="ECO:0000313" key="3">
    <source>
        <dbReference type="Proteomes" id="UP001589838"/>
    </source>
</evidence>
<dbReference type="Proteomes" id="UP001589838">
    <property type="component" value="Unassembled WGS sequence"/>
</dbReference>
<organism evidence="2 3">
    <name type="scientific">Halalkalibacter kiskunsagensis</name>
    <dbReference type="NCBI Taxonomy" id="1548599"/>
    <lineage>
        <taxon>Bacteria</taxon>
        <taxon>Bacillati</taxon>
        <taxon>Bacillota</taxon>
        <taxon>Bacilli</taxon>
        <taxon>Bacillales</taxon>
        <taxon>Bacillaceae</taxon>
        <taxon>Halalkalibacter</taxon>
    </lineage>
</organism>
<feature type="domain" description="TcaA protein NTF2-like" evidence="1">
    <location>
        <begin position="32"/>
        <end position="144"/>
    </location>
</feature>